<comment type="caution">
    <text evidence="1">The sequence shown here is derived from an EMBL/GenBank/DDBJ whole genome shotgun (WGS) entry which is preliminary data.</text>
</comment>
<sequence length="220" mass="24176">MALTTKECPACELCAPGPDISHGRRLSHPPRCSSSPVYLPSVYHSPALMELSTFLSTLTAHPEVAKHLDFNACLAFIELIQLLKPALQLYLNPDFEEPMPLSELPVDILKFFELSLDLDHESAKMIWEILCPIAWALGSPSDIQAFDYGLSRGVAFFTFIPPTHTCLDPGCNSKTRTGKKAGVPYSRELYQEKTVAVTVFTQDFGPVPGLSVSFSCKAVT</sequence>
<reference evidence="1 2" key="1">
    <citation type="submission" date="2019-12" db="EMBL/GenBank/DDBJ databases">
        <authorList>
            <person name="Floudas D."/>
            <person name="Bentzer J."/>
            <person name="Ahren D."/>
            <person name="Johansson T."/>
            <person name="Persson P."/>
            <person name="Tunlid A."/>
        </authorList>
    </citation>
    <scope>NUCLEOTIDE SEQUENCE [LARGE SCALE GENOMIC DNA]</scope>
    <source>
        <strain evidence="1 2">CBS 102.39</strain>
    </source>
</reference>
<dbReference type="Proteomes" id="UP000521872">
    <property type="component" value="Unassembled WGS sequence"/>
</dbReference>
<accession>A0A8H4QUW7</accession>
<keyword evidence="2" id="KW-1185">Reference proteome</keyword>
<dbReference type="EMBL" id="JAACJL010000030">
    <property type="protein sequence ID" value="KAF4617929.1"/>
    <property type="molecule type" value="Genomic_DNA"/>
</dbReference>
<dbReference type="AlphaFoldDB" id="A0A8H4QUW7"/>
<gene>
    <name evidence="1" type="ORF">D9613_005655</name>
</gene>
<evidence type="ECO:0000313" key="1">
    <source>
        <dbReference type="EMBL" id="KAF4617929.1"/>
    </source>
</evidence>
<protein>
    <submittedName>
        <fullName evidence="1">Uncharacterized protein</fullName>
    </submittedName>
</protein>
<name>A0A8H4QUW7_9AGAR</name>
<organism evidence="1 2">
    <name type="scientific">Agrocybe pediades</name>
    <dbReference type="NCBI Taxonomy" id="84607"/>
    <lineage>
        <taxon>Eukaryota</taxon>
        <taxon>Fungi</taxon>
        <taxon>Dikarya</taxon>
        <taxon>Basidiomycota</taxon>
        <taxon>Agaricomycotina</taxon>
        <taxon>Agaricomycetes</taxon>
        <taxon>Agaricomycetidae</taxon>
        <taxon>Agaricales</taxon>
        <taxon>Agaricineae</taxon>
        <taxon>Strophariaceae</taxon>
        <taxon>Agrocybe</taxon>
    </lineage>
</organism>
<evidence type="ECO:0000313" key="2">
    <source>
        <dbReference type="Proteomes" id="UP000521872"/>
    </source>
</evidence>
<proteinExistence type="predicted"/>